<feature type="transmembrane region" description="Helical" evidence="1">
    <location>
        <begin position="5"/>
        <end position="23"/>
    </location>
</feature>
<proteinExistence type="predicted"/>
<dbReference type="EMBL" id="KV878694">
    <property type="protein sequence ID" value="OJJ67487.1"/>
    <property type="molecule type" value="Genomic_DNA"/>
</dbReference>
<evidence type="ECO:0000256" key="1">
    <source>
        <dbReference type="SAM" id="Phobius"/>
    </source>
</evidence>
<accession>A0A1L9U730</accession>
<dbReference type="AlphaFoldDB" id="A0A1L9U730"/>
<keyword evidence="1" id="KW-0812">Transmembrane</keyword>
<evidence type="ECO:0000313" key="3">
    <source>
        <dbReference type="Proteomes" id="UP000184499"/>
    </source>
</evidence>
<keyword evidence="1" id="KW-1133">Transmembrane helix</keyword>
<dbReference type="Proteomes" id="UP000184499">
    <property type="component" value="Unassembled WGS sequence"/>
</dbReference>
<reference evidence="3" key="1">
    <citation type="journal article" date="2017" name="Genome Biol.">
        <title>Comparative genomics reveals high biological diversity and specific adaptations in the industrially and medically important fungal genus Aspergillus.</title>
        <authorList>
            <person name="de Vries R.P."/>
            <person name="Riley R."/>
            <person name="Wiebenga A."/>
            <person name="Aguilar-Osorio G."/>
            <person name="Amillis S."/>
            <person name="Uchima C.A."/>
            <person name="Anderluh G."/>
            <person name="Asadollahi M."/>
            <person name="Askin M."/>
            <person name="Barry K."/>
            <person name="Battaglia E."/>
            <person name="Bayram O."/>
            <person name="Benocci T."/>
            <person name="Braus-Stromeyer S.A."/>
            <person name="Caldana C."/>
            <person name="Canovas D."/>
            <person name="Cerqueira G.C."/>
            <person name="Chen F."/>
            <person name="Chen W."/>
            <person name="Choi C."/>
            <person name="Clum A."/>
            <person name="Dos Santos R.A."/>
            <person name="Damasio A.R."/>
            <person name="Diallinas G."/>
            <person name="Emri T."/>
            <person name="Fekete E."/>
            <person name="Flipphi M."/>
            <person name="Freyberg S."/>
            <person name="Gallo A."/>
            <person name="Gournas C."/>
            <person name="Habgood R."/>
            <person name="Hainaut M."/>
            <person name="Harispe M.L."/>
            <person name="Henrissat B."/>
            <person name="Hilden K.S."/>
            <person name="Hope R."/>
            <person name="Hossain A."/>
            <person name="Karabika E."/>
            <person name="Karaffa L."/>
            <person name="Karanyi Z."/>
            <person name="Krasevec N."/>
            <person name="Kuo A."/>
            <person name="Kusch H."/>
            <person name="LaButti K."/>
            <person name="Lagendijk E.L."/>
            <person name="Lapidus A."/>
            <person name="Levasseur A."/>
            <person name="Lindquist E."/>
            <person name="Lipzen A."/>
            <person name="Logrieco A.F."/>
            <person name="MacCabe A."/>
            <person name="Maekelae M.R."/>
            <person name="Malavazi I."/>
            <person name="Melin P."/>
            <person name="Meyer V."/>
            <person name="Mielnichuk N."/>
            <person name="Miskei M."/>
            <person name="Molnar A.P."/>
            <person name="Mule G."/>
            <person name="Ngan C.Y."/>
            <person name="Orejas M."/>
            <person name="Orosz E."/>
            <person name="Ouedraogo J.P."/>
            <person name="Overkamp K.M."/>
            <person name="Park H.-S."/>
            <person name="Perrone G."/>
            <person name="Piumi F."/>
            <person name="Punt P.J."/>
            <person name="Ram A.F."/>
            <person name="Ramon A."/>
            <person name="Rauscher S."/>
            <person name="Record E."/>
            <person name="Riano-Pachon D.M."/>
            <person name="Robert V."/>
            <person name="Roehrig J."/>
            <person name="Ruller R."/>
            <person name="Salamov A."/>
            <person name="Salih N.S."/>
            <person name="Samson R.A."/>
            <person name="Sandor E."/>
            <person name="Sanguinetti M."/>
            <person name="Schuetze T."/>
            <person name="Sepcic K."/>
            <person name="Shelest E."/>
            <person name="Sherlock G."/>
            <person name="Sophianopoulou V."/>
            <person name="Squina F.M."/>
            <person name="Sun H."/>
            <person name="Susca A."/>
            <person name="Todd R.B."/>
            <person name="Tsang A."/>
            <person name="Unkles S.E."/>
            <person name="van de Wiele N."/>
            <person name="van Rossen-Uffink D."/>
            <person name="Oliveira J.V."/>
            <person name="Vesth T.C."/>
            <person name="Visser J."/>
            <person name="Yu J.-H."/>
            <person name="Zhou M."/>
            <person name="Andersen M.R."/>
            <person name="Archer D.B."/>
            <person name="Baker S.E."/>
            <person name="Benoit I."/>
            <person name="Brakhage A.A."/>
            <person name="Braus G.H."/>
            <person name="Fischer R."/>
            <person name="Frisvad J.C."/>
            <person name="Goldman G.H."/>
            <person name="Houbraken J."/>
            <person name="Oakley B."/>
            <person name="Pocsi I."/>
            <person name="Scazzocchio C."/>
            <person name="Seiboth B."/>
            <person name="vanKuyk P.A."/>
            <person name="Wortman J."/>
            <person name="Dyer P.S."/>
            <person name="Grigoriev I.V."/>
        </authorList>
    </citation>
    <scope>NUCLEOTIDE SEQUENCE [LARGE SCALE GENOMIC DNA]</scope>
    <source>
        <strain evidence="3">CBS 101740 / IMI 381727 / IBT 21946</strain>
    </source>
</reference>
<sequence length="95" mass="11014">MMIGFFYPFLFLPLYRVFLPFFTYPCLLQVENLVTQDDRGDMSIILCLPSLLFCFSPLIPTTHLLFTTFVLLMLHFLCRSDSRHWSSSCSCTSGV</sequence>
<organism evidence="2 3">
    <name type="scientific">Aspergillus brasiliensis (strain CBS 101740 / IMI 381727 / IBT 21946)</name>
    <dbReference type="NCBI Taxonomy" id="767769"/>
    <lineage>
        <taxon>Eukaryota</taxon>
        <taxon>Fungi</taxon>
        <taxon>Dikarya</taxon>
        <taxon>Ascomycota</taxon>
        <taxon>Pezizomycotina</taxon>
        <taxon>Eurotiomycetes</taxon>
        <taxon>Eurotiomycetidae</taxon>
        <taxon>Eurotiales</taxon>
        <taxon>Aspergillaceae</taxon>
        <taxon>Aspergillus</taxon>
        <taxon>Aspergillus subgen. Circumdati</taxon>
    </lineage>
</organism>
<gene>
    <name evidence="2" type="ORF">ASPBRDRAFT_345542</name>
</gene>
<dbReference type="GeneID" id="93575743"/>
<keyword evidence="3" id="KW-1185">Reference proteome</keyword>
<protein>
    <submittedName>
        <fullName evidence="2">Uncharacterized protein</fullName>
    </submittedName>
</protein>
<dbReference type="VEuPathDB" id="FungiDB:ASPBRDRAFT_345542"/>
<keyword evidence="1" id="KW-0472">Membrane</keyword>
<dbReference type="RefSeq" id="XP_067474736.1">
    <property type="nucleotide sequence ID" value="XM_067623255.1"/>
</dbReference>
<feature type="transmembrane region" description="Helical" evidence="1">
    <location>
        <begin position="43"/>
        <end position="74"/>
    </location>
</feature>
<evidence type="ECO:0000313" key="2">
    <source>
        <dbReference type="EMBL" id="OJJ67487.1"/>
    </source>
</evidence>
<name>A0A1L9U730_ASPBC</name>